<proteinExistence type="inferred from homology"/>
<evidence type="ECO:0000256" key="2">
    <source>
        <dbReference type="ARBA" id="ARBA00024195"/>
    </source>
</evidence>
<reference evidence="6" key="2">
    <citation type="submission" date="2025-05" db="UniProtKB">
        <authorList>
            <consortium name="EnsemblMetazoa"/>
        </authorList>
    </citation>
    <scope>IDENTIFICATION</scope>
</reference>
<reference evidence="8" key="1">
    <citation type="submission" date="2025-04" db="UniProtKB">
        <authorList>
            <consortium name="RefSeq"/>
        </authorList>
    </citation>
    <scope>IDENTIFICATION</scope>
    <source>
        <tissue evidence="8">Whole insect</tissue>
    </source>
</reference>
<dbReference type="InterPro" id="IPR001314">
    <property type="entry name" value="Peptidase_S1A"/>
</dbReference>
<organism evidence="8">
    <name type="scientific">Diabrotica virgifera virgifera</name>
    <name type="common">western corn rootworm</name>
    <dbReference type="NCBI Taxonomy" id="50390"/>
    <lineage>
        <taxon>Eukaryota</taxon>
        <taxon>Metazoa</taxon>
        <taxon>Ecdysozoa</taxon>
        <taxon>Arthropoda</taxon>
        <taxon>Hexapoda</taxon>
        <taxon>Insecta</taxon>
        <taxon>Pterygota</taxon>
        <taxon>Neoptera</taxon>
        <taxon>Endopterygota</taxon>
        <taxon>Coleoptera</taxon>
        <taxon>Polyphaga</taxon>
        <taxon>Cucujiformia</taxon>
        <taxon>Chrysomeloidea</taxon>
        <taxon>Chrysomelidae</taxon>
        <taxon>Galerucinae</taxon>
        <taxon>Diabroticina</taxon>
        <taxon>Diabroticites</taxon>
        <taxon>Diabrotica</taxon>
    </lineage>
</organism>
<dbReference type="Proteomes" id="UP001652700">
    <property type="component" value="Unplaced"/>
</dbReference>
<dbReference type="SMART" id="SM00020">
    <property type="entry name" value="Tryp_SPc"/>
    <property type="match status" value="1"/>
</dbReference>
<protein>
    <submittedName>
        <fullName evidence="8">Trypsin-1-like</fullName>
    </submittedName>
</protein>
<dbReference type="InterPro" id="IPR009003">
    <property type="entry name" value="Peptidase_S1_PA"/>
</dbReference>
<keyword evidence="3" id="KW-0645">Protease</keyword>
<dbReference type="PANTHER" id="PTHR24256">
    <property type="entry name" value="TRYPTASE-RELATED"/>
    <property type="match status" value="1"/>
</dbReference>
<evidence type="ECO:0000256" key="4">
    <source>
        <dbReference type="SAM" id="SignalP"/>
    </source>
</evidence>
<dbReference type="EnsemblMetazoa" id="XM_050648764.1">
    <property type="protein sequence ID" value="XP_050504721.1"/>
    <property type="gene ID" value="LOC126883334"/>
</dbReference>
<evidence type="ECO:0000256" key="3">
    <source>
        <dbReference type="RuleBase" id="RU363034"/>
    </source>
</evidence>
<name>A0A6P7GMD4_DIAVI</name>
<dbReference type="PRINTS" id="PR00722">
    <property type="entry name" value="CHYMOTRYPSIN"/>
</dbReference>
<dbReference type="GO" id="GO:0006508">
    <property type="term" value="P:proteolysis"/>
    <property type="evidence" value="ECO:0007669"/>
    <property type="project" value="UniProtKB-KW"/>
</dbReference>
<evidence type="ECO:0000313" key="7">
    <source>
        <dbReference type="Proteomes" id="UP001652700"/>
    </source>
</evidence>
<dbReference type="InterPro" id="IPR001254">
    <property type="entry name" value="Trypsin_dom"/>
</dbReference>
<evidence type="ECO:0000313" key="8">
    <source>
        <dbReference type="RefSeq" id="XP_028150804.1"/>
    </source>
</evidence>
<dbReference type="Pfam" id="PF00089">
    <property type="entry name" value="Trypsin"/>
    <property type="match status" value="1"/>
</dbReference>
<dbReference type="GO" id="GO:0004252">
    <property type="term" value="F:serine-type endopeptidase activity"/>
    <property type="evidence" value="ECO:0007669"/>
    <property type="project" value="InterPro"/>
</dbReference>
<dbReference type="InterPro" id="IPR043504">
    <property type="entry name" value="Peptidase_S1_PA_chymotrypsin"/>
</dbReference>
<keyword evidence="1" id="KW-1015">Disulfide bond</keyword>
<dbReference type="OrthoDB" id="10061449at2759"/>
<keyword evidence="4" id="KW-0732">Signal</keyword>
<keyword evidence="3" id="KW-0720">Serine protease</keyword>
<keyword evidence="3" id="KW-0378">Hydrolase</keyword>
<evidence type="ECO:0000259" key="5">
    <source>
        <dbReference type="PROSITE" id="PS50240"/>
    </source>
</evidence>
<evidence type="ECO:0000313" key="6">
    <source>
        <dbReference type="EnsemblMetazoa" id="XP_050504721.1"/>
    </source>
</evidence>
<dbReference type="CDD" id="cd00190">
    <property type="entry name" value="Tryp_SPc"/>
    <property type="match status" value="1"/>
</dbReference>
<dbReference type="SUPFAM" id="SSF50494">
    <property type="entry name" value="Trypsin-like serine proteases"/>
    <property type="match status" value="1"/>
</dbReference>
<dbReference type="InterPro" id="IPR033116">
    <property type="entry name" value="TRYPSIN_SER"/>
</dbReference>
<dbReference type="InterPro" id="IPR051487">
    <property type="entry name" value="Ser/Thr_Proteases_Immune/Dev"/>
</dbReference>
<gene>
    <name evidence="8" type="primary">LOC114344154</name>
</gene>
<feature type="chain" id="PRO_5027725184" evidence="4">
    <location>
        <begin position="16"/>
        <end position="268"/>
    </location>
</feature>
<dbReference type="PROSITE" id="PS00134">
    <property type="entry name" value="TRYPSIN_HIS"/>
    <property type="match status" value="1"/>
</dbReference>
<dbReference type="FunFam" id="2.40.10.10:FF:000068">
    <property type="entry name" value="transmembrane protease serine 2"/>
    <property type="match status" value="1"/>
</dbReference>
<dbReference type="PROSITE" id="PS50240">
    <property type="entry name" value="TRYPSIN_DOM"/>
    <property type="match status" value="1"/>
</dbReference>
<dbReference type="Gene3D" id="2.40.10.10">
    <property type="entry name" value="Trypsin-like serine proteases"/>
    <property type="match status" value="1"/>
</dbReference>
<feature type="domain" description="Peptidase S1" evidence="5">
    <location>
        <begin position="23"/>
        <end position="261"/>
    </location>
</feature>
<keyword evidence="7" id="KW-1185">Reference proteome</keyword>
<dbReference type="AlphaFoldDB" id="A0A6P7GMD4"/>
<accession>A0A6P7GMD4</accession>
<dbReference type="PROSITE" id="PS00135">
    <property type="entry name" value="TRYPSIN_SER"/>
    <property type="match status" value="1"/>
</dbReference>
<dbReference type="InterPro" id="IPR018114">
    <property type="entry name" value="TRYPSIN_HIS"/>
</dbReference>
<comment type="similarity">
    <text evidence="2">Belongs to the peptidase S1 family. CLIP subfamily.</text>
</comment>
<dbReference type="InParanoid" id="A0A6P7GMD4"/>
<dbReference type="RefSeq" id="XP_028150804.1">
    <property type="nucleotide sequence ID" value="XM_028295003.1"/>
</dbReference>
<feature type="signal peptide" evidence="4">
    <location>
        <begin position="1"/>
        <end position="15"/>
    </location>
</feature>
<sequence length="268" mass="29182">MFFAVFSLFIIQAFAAPSHHLGIIDGENATLGEFPYIVAVEDCDGLCFVKCGGVLLTESWILTAGHCNKKEMFDDLQAHVGITNVDDTDHQFRHVVKIIVHPKFDEHASISSHDIAVMKLKTPLILDDRVKVAVLPKPNTDESSGNATVTGWGAIQTDPYKIYPNDLQKAVVPIVEYNDCMAKLKAEVGEDLPEYNNTAVCTGPYTGGIGPCYGDSGSPLIQDDVVVGLVSWGSNPCAFPGALAVYTKVSSFIDWIQKNIDEELTFES</sequence>
<evidence type="ECO:0000256" key="1">
    <source>
        <dbReference type="ARBA" id="ARBA00023157"/>
    </source>
</evidence>